<sequence length="1090" mass="126142">MSETVISATISSLGFLDKDIYQPEPDFIAGIHDLIRFLHNDGNDHLARRMCLSKNILKNDLLPFMANDDCSDDDFGLVLRLSLNLCQPALSVFRFQIPETEEEVQVYYDIDANLINNLGAFCSEKLFRKLNIKIKTFYDAELVDRREVDKILIDRTVMLIRYAFSIGMEGPKCAEISSVNVNSKRQMIDAFLKSGVGDTLFSIARNKMERELAVHILAIISLLFRSFPCESIACIGSEEGTRKTEADNVLKARLDHEVNKIALKRRSLQTRQLGSNYVIKNAALNSENDLLVQKPISDDPLEIIKRRKHAKGPGKRYLVKNFMESVFKENSTISKELALRVRGYCISLISNGFDKLMDSTRDSAFSENRQGLYVYNDVNYFSLATFVLEFMRLARLPLENVSFVLSINFFNHIVSQTMTYFDFFKTDKSNIKLYVLRAQYSLSTFKEVCHLLYAISTDEKENDSFDEICTQIYDQDDYRLFCFHILGELKPQNMTKKLLEDVIMGTHYFLAVMEKRYKKGQLVTIEKKKKKKPAKKARKNKNNQDVHTSEQFEYVQPEQEELKGTWDALKEELYECLRGDIQPTEGLIPIDIALNVDDETHQTFALCQVQSALRERRILDAVALFNASRDLWPDSAFGSKCASTEELMENILEIFNVDLSEEAKKYFEERQKVYKTVSEEDGVGPSASDHEDQKVDDSEYETVQIPFELSDFVISFAKPDVLYWYIYLLRHFEINTDSINKACLKMLHRIAFDQGCHPRLYLASLFNVLLDVNKNFEGLPRDQWKVHRHYELFQFGFFLIKHFLKHLEQRGERLVAELLFFKNAKEAFEIQEGYGEYDAKNKKNPHGGTWPEALEEELKQLYKDYEELEEKPEGISVVDFIVSNLSKERYPKQVKRHLKELGLVIPKNKTKKPAKKRRVKDKYEDEETDAENKQLDEHPSDGEDSPSTASESGGENYLDDDDLLGPSFIKDNEQKVDEGNPKFASENTEKRIELSEDNEQEGNGTRRLGRELEPFKPFELDDTGNDSEQEGDVETEQTSGQIQILSDSDDNFDEEKHQKHYRGRKRVIDSDDEEEEVPIKVKKRILDDDE</sequence>
<organism evidence="8 10">
    <name type="scientific">Bursaphelenchus xylophilus</name>
    <name type="common">Pinewood nematode worm</name>
    <name type="synonym">Aphelenchoides xylophilus</name>
    <dbReference type="NCBI Taxonomy" id="6326"/>
    <lineage>
        <taxon>Eukaryota</taxon>
        <taxon>Metazoa</taxon>
        <taxon>Ecdysozoa</taxon>
        <taxon>Nematoda</taxon>
        <taxon>Chromadorea</taxon>
        <taxon>Rhabditida</taxon>
        <taxon>Tylenchina</taxon>
        <taxon>Tylenchomorpha</taxon>
        <taxon>Aphelenchoidea</taxon>
        <taxon>Aphelenchoididae</taxon>
        <taxon>Bursaphelenchus</taxon>
    </lineage>
</organism>
<feature type="compositionally biased region" description="Acidic residues" evidence="4">
    <location>
        <begin position="1020"/>
        <end position="1035"/>
    </location>
</feature>
<dbReference type="InterPro" id="IPR006906">
    <property type="entry name" value="Timeless_N"/>
</dbReference>
<feature type="compositionally biased region" description="Basic and acidic residues" evidence="4">
    <location>
        <begin position="970"/>
        <end position="980"/>
    </location>
</feature>
<evidence type="ECO:0000256" key="3">
    <source>
        <dbReference type="ARBA" id="ARBA00023306"/>
    </source>
</evidence>
<dbReference type="GO" id="GO:0043111">
    <property type="term" value="P:replication fork arrest"/>
    <property type="evidence" value="ECO:0007669"/>
    <property type="project" value="TreeGrafter"/>
</dbReference>
<dbReference type="Pfam" id="PF04821">
    <property type="entry name" value="TIMELESS"/>
    <property type="match status" value="1"/>
</dbReference>
<evidence type="ECO:0000256" key="4">
    <source>
        <dbReference type="SAM" id="MobiDB-lite"/>
    </source>
</evidence>
<dbReference type="SMR" id="A0A1I7S360"/>
<feature type="region of interest" description="Disordered" evidence="4">
    <location>
        <begin position="905"/>
        <end position="1077"/>
    </location>
</feature>
<dbReference type="EMBL" id="CAJFCV020000004">
    <property type="protein sequence ID" value="CAG9116106.1"/>
    <property type="molecule type" value="Genomic_DNA"/>
</dbReference>
<evidence type="ECO:0000313" key="6">
    <source>
        <dbReference type="EMBL" id="CAD5226705.1"/>
    </source>
</evidence>
<feature type="compositionally biased region" description="Polar residues" evidence="4">
    <location>
        <begin position="1036"/>
        <end position="1046"/>
    </location>
</feature>
<feature type="domain" description="Timeless N-terminal" evidence="5">
    <location>
        <begin position="21"/>
        <end position="270"/>
    </location>
</feature>
<keyword evidence="3" id="KW-0131">Cell cycle</keyword>
<protein>
    <submittedName>
        <fullName evidence="6">(pine wood nematode) hypothetical protein</fullName>
    </submittedName>
</protein>
<feature type="compositionally biased region" description="Basic residues" evidence="4">
    <location>
        <begin position="908"/>
        <end position="920"/>
    </location>
</feature>
<reference evidence="7" key="2">
    <citation type="submission" date="2020-08" db="EMBL/GenBank/DDBJ databases">
        <authorList>
            <person name="Kikuchi T."/>
        </authorList>
    </citation>
    <scope>NUCLEOTIDE SEQUENCE</scope>
    <source>
        <strain evidence="6">Ka4C1</strain>
    </source>
</reference>
<dbReference type="EMBL" id="CAJFDI010000004">
    <property type="protein sequence ID" value="CAD5226705.1"/>
    <property type="molecule type" value="Genomic_DNA"/>
</dbReference>
<feature type="compositionally biased region" description="Basic and acidic residues" evidence="4">
    <location>
        <begin position="1008"/>
        <end position="1019"/>
    </location>
</feature>
<dbReference type="eggNOG" id="KOG1974">
    <property type="taxonomic scope" value="Eukaryota"/>
</dbReference>
<dbReference type="Proteomes" id="UP000582659">
    <property type="component" value="Unassembled WGS sequence"/>
</dbReference>
<evidence type="ECO:0000256" key="2">
    <source>
        <dbReference type="ARBA" id="ARBA00023242"/>
    </source>
</evidence>
<keyword evidence="9" id="KW-1185">Reference proteome</keyword>
<accession>A0A1I7S360</accession>
<feature type="compositionally biased region" description="Basic and acidic residues" evidence="4">
    <location>
        <begin position="930"/>
        <end position="941"/>
    </location>
</feature>
<dbReference type="PANTHER" id="PTHR22940">
    <property type="entry name" value="TIMEOUT/TIMELESS-2"/>
    <property type="match status" value="1"/>
</dbReference>
<name>A0A1I7S360_BURXY</name>
<dbReference type="OrthoDB" id="310853at2759"/>
<dbReference type="InterPro" id="IPR044998">
    <property type="entry name" value="Timeless"/>
</dbReference>
<evidence type="ECO:0000313" key="7">
    <source>
        <dbReference type="EMBL" id="CAG9116106.1"/>
    </source>
</evidence>
<evidence type="ECO:0000313" key="10">
    <source>
        <dbReference type="WBParaSite" id="BXY_0744000.1"/>
    </source>
</evidence>
<dbReference type="WBParaSite" id="BXY_0744000.1">
    <property type="protein sequence ID" value="BXY_0744000.1"/>
    <property type="gene ID" value="BXY_0744000"/>
</dbReference>
<feature type="region of interest" description="Disordered" evidence="4">
    <location>
        <begin position="526"/>
        <end position="553"/>
    </location>
</feature>
<dbReference type="Pfam" id="PF26019">
    <property type="entry name" value="HTH_TIMELESS"/>
    <property type="match status" value="1"/>
</dbReference>
<dbReference type="Proteomes" id="UP000095284">
    <property type="component" value="Unplaced"/>
</dbReference>
<dbReference type="GO" id="GO:0000076">
    <property type="term" value="P:DNA replication checkpoint signaling"/>
    <property type="evidence" value="ECO:0007669"/>
    <property type="project" value="TreeGrafter"/>
</dbReference>
<proteinExistence type="predicted"/>
<feature type="compositionally biased region" description="Basic residues" evidence="4">
    <location>
        <begin position="527"/>
        <end position="541"/>
    </location>
</feature>
<evidence type="ECO:0000313" key="8">
    <source>
        <dbReference type="Proteomes" id="UP000095284"/>
    </source>
</evidence>
<dbReference type="AlphaFoldDB" id="A0A1I7S360"/>
<dbReference type="PANTHER" id="PTHR22940:SF4">
    <property type="entry name" value="PROTEIN TIMELESS HOMOLOG"/>
    <property type="match status" value="1"/>
</dbReference>
<gene>
    <name evidence="6" type="ORF">BXYJ_LOCUS9250</name>
</gene>
<evidence type="ECO:0000256" key="1">
    <source>
        <dbReference type="ARBA" id="ARBA00004123"/>
    </source>
</evidence>
<dbReference type="GO" id="GO:0003677">
    <property type="term" value="F:DNA binding"/>
    <property type="evidence" value="ECO:0007669"/>
    <property type="project" value="TreeGrafter"/>
</dbReference>
<reference evidence="10" key="1">
    <citation type="submission" date="2016-11" db="UniProtKB">
        <authorList>
            <consortium name="WormBaseParasite"/>
        </authorList>
    </citation>
    <scope>IDENTIFICATION</scope>
</reference>
<evidence type="ECO:0000259" key="5">
    <source>
        <dbReference type="Pfam" id="PF04821"/>
    </source>
</evidence>
<evidence type="ECO:0000313" key="9">
    <source>
        <dbReference type="Proteomes" id="UP000659654"/>
    </source>
</evidence>
<dbReference type="GO" id="GO:0006281">
    <property type="term" value="P:DNA repair"/>
    <property type="evidence" value="ECO:0007669"/>
    <property type="project" value="TreeGrafter"/>
</dbReference>
<dbReference type="GO" id="GO:0031298">
    <property type="term" value="C:replication fork protection complex"/>
    <property type="evidence" value="ECO:0007669"/>
    <property type="project" value="TreeGrafter"/>
</dbReference>
<dbReference type="Proteomes" id="UP000659654">
    <property type="component" value="Unassembled WGS sequence"/>
</dbReference>
<comment type="subcellular location">
    <subcellularLocation>
        <location evidence="1">Nucleus</location>
    </subcellularLocation>
</comment>
<keyword evidence="2" id="KW-0539">Nucleus</keyword>